<dbReference type="AlphaFoldDB" id="A0AAD8IRB7"/>
<sequence length="315" mass="35279">MAKKNSKTSSSRNPEQPEKPSNLDETMESPIDILDSKDTNRSPITMGRLEEALMMFNDDAKAVILDEALTVSSKDLFVKRPRDDKSTDTDSSKAPMFPNPIVSPQSKKIKFDTSATTIAKNEQFMPLASHGYSGDANPSHFAHLSDDLLLPQTVSGHEAKSADMLMDDVAGYAFHILQSSLVARGICKEKMKKNKEFQVEHQGCASRIRKAEEEATKNLKNANDVQKEFDEFATKVQSLELKMQEEARQMATQQIMRTRVEMMLEYQRGEWKSWDIPEMVKIYNETYPEDAFVLEGRDGDAGKDAVDGAGSPVSK</sequence>
<dbReference type="Proteomes" id="UP001237642">
    <property type="component" value="Unassembled WGS sequence"/>
</dbReference>
<keyword evidence="4" id="KW-1185">Reference proteome</keyword>
<evidence type="ECO:0000256" key="2">
    <source>
        <dbReference type="SAM" id="MobiDB-lite"/>
    </source>
</evidence>
<dbReference type="EMBL" id="JAUIZM010000004">
    <property type="protein sequence ID" value="KAK1389593.1"/>
    <property type="molecule type" value="Genomic_DNA"/>
</dbReference>
<comment type="caution">
    <text evidence="3">The sequence shown here is derived from an EMBL/GenBank/DDBJ whole genome shotgun (WGS) entry which is preliminary data.</text>
</comment>
<protein>
    <submittedName>
        <fullName evidence="3">Uncharacterized protein</fullName>
    </submittedName>
</protein>
<evidence type="ECO:0000313" key="4">
    <source>
        <dbReference type="Proteomes" id="UP001237642"/>
    </source>
</evidence>
<proteinExistence type="predicted"/>
<evidence type="ECO:0000313" key="3">
    <source>
        <dbReference type="EMBL" id="KAK1389593.1"/>
    </source>
</evidence>
<feature type="region of interest" description="Disordered" evidence="2">
    <location>
        <begin position="80"/>
        <end position="104"/>
    </location>
</feature>
<gene>
    <name evidence="3" type="ORF">POM88_017771</name>
</gene>
<feature type="coiled-coil region" evidence="1">
    <location>
        <begin position="208"/>
        <end position="242"/>
    </location>
</feature>
<evidence type="ECO:0000256" key="1">
    <source>
        <dbReference type="SAM" id="Coils"/>
    </source>
</evidence>
<keyword evidence="1" id="KW-0175">Coiled coil</keyword>
<feature type="region of interest" description="Disordered" evidence="2">
    <location>
        <begin position="1"/>
        <end position="42"/>
    </location>
</feature>
<feature type="region of interest" description="Disordered" evidence="2">
    <location>
        <begin position="295"/>
        <end position="315"/>
    </location>
</feature>
<accession>A0AAD8IRB7</accession>
<name>A0AAD8IRB7_9APIA</name>
<feature type="compositionally biased region" description="Basic and acidic residues" evidence="2">
    <location>
        <begin position="295"/>
        <end position="306"/>
    </location>
</feature>
<organism evidence="3 4">
    <name type="scientific">Heracleum sosnowskyi</name>
    <dbReference type="NCBI Taxonomy" id="360622"/>
    <lineage>
        <taxon>Eukaryota</taxon>
        <taxon>Viridiplantae</taxon>
        <taxon>Streptophyta</taxon>
        <taxon>Embryophyta</taxon>
        <taxon>Tracheophyta</taxon>
        <taxon>Spermatophyta</taxon>
        <taxon>Magnoliopsida</taxon>
        <taxon>eudicotyledons</taxon>
        <taxon>Gunneridae</taxon>
        <taxon>Pentapetalae</taxon>
        <taxon>asterids</taxon>
        <taxon>campanulids</taxon>
        <taxon>Apiales</taxon>
        <taxon>Apiaceae</taxon>
        <taxon>Apioideae</taxon>
        <taxon>apioid superclade</taxon>
        <taxon>Tordylieae</taxon>
        <taxon>Tordyliinae</taxon>
        <taxon>Heracleum</taxon>
    </lineage>
</organism>
<reference evidence="3" key="2">
    <citation type="submission" date="2023-05" db="EMBL/GenBank/DDBJ databases">
        <authorList>
            <person name="Schelkunov M.I."/>
        </authorList>
    </citation>
    <scope>NUCLEOTIDE SEQUENCE</scope>
    <source>
        <strain evidence="3">Hsosn_3</strain>
        <tissue evidence="3">Leaf</tissue>
    </source>
</reference>
<feature type="compositionally biased region" description="Basic and acidic residues" evidence="2">
    <location>
        <begin position="80"/>
        <end position="91"/>
    </location>
</feature>
<reference evidence="3" key="1">
    <citation type="submission" date="2023-02" db="EMBL/GenBank/DDBJ databases">
        <title>Genome of toxic invasive species Heracleum sosnowskyi carries increased number of genes despite the absence of recent whole-genome duplications.</title>
        <authorList>
            <person name="Schelkunov M."/>
            <person name="Shtratnikova V."/>
            <person name="Makarenko M."/>
            <person name="Klepikova A."/>
            <person name="Omelchenko D."/>
            <person name="Novikova G."/>
            <person name="Obukhova E."/>
            <person name="Bogdanov V."/>
            <person name="Penin A."/>
            <person name="Logacheva M."/>
        </authorList>
    </citation>
    <scope>NUCLEOTIDE SEQUENCE</scope>
    <source>
        <strain evidence="3">Hsosn_3</strain>
        <tissue evidence="3">Leaf</tissue>
    </source>
</reference>